<dbReference type="Proteomes" id="UP000540929">
    <property type="component" value="Unassembled WGS sequence"/>
</dbReference>
<gene>
    <name evidence="1" type="ORF">GGD40_003300</name>
</gene>
<name>A0A7Y9WPA7_9BURK</name>
<evidence type="ECO:0000313" key="1">
    <source>
        <dbReference type="EMBL" id="NYH23821.1"/>
    </source>
</evidence>
<protein>
    <recommendedName>
        <fullName evidence="3">E2/UBC family protein E</fullName>
    </recommendedName>
</protein>
<dbReference type="RefSeq" id="WP_179744258.1">
    <property type="nucleotide sequence ID" value="NZ_JACCAS010000001.1"/>
</dbReference>
<proteinExistence type="predicted"/>
<accession>A0A7Y9WPA7</accession>
<dbReference type="AlphaFoldDB" id="A0A7Y9WPA7"/>
<dbReference type="Pfam" id="PF14462">
    <property type="entry name" value="Prok-E2_E"/>
    <property type="match status" value="1"/>
</dbReference>
<organism evidence="1 2">
    <name type="scientific">Paraburkholderia bryophila</name>
    <dbReference type="NCBI Taxonomy" id="420952"/>
    <lineage>
        <taxon>Bacteria</taxon>
        <taxon>Pseudomonadati</taxon>
        <taxon>Pseudomonadota</taxon>
        <taxon>Betaproteobacteria</taxon>
        <taxon>Burkholderiales</taxon>
        <taxon>Burkholderiaceae</taxon>
        <taxon>Paraburkholderia</taxon>
    </lineage>
</organism>
<evidence type="ECO:0000313" key="2">
    <source>
        <dbReference type="Proteomes" id="UP000540929"/>
    </source>
</evidence>
<comment type="caution">
    <text evidence="1">The sequence shown here is derived from an EMBL/GenBank/DDBJ whole genome shotgun (WGS) entry which is preliminary data.</text>
</comment>
<dbReference type="EMBL" id="JACCAS010000001">
    <property type="protein sequence ID" value="NYH23821.1"/>
    <property type="molecule type" value="Genomic_DNA"/>
</dbReference>
<evidence type="ECO:0008006" key="3">
    <source>
        <dbReference type="Google" id="ProtNLM"/>
    </source>
</evidence>
<sequence length="128" mass="14291">MKSVEEQFSDVQRMYPGATLTSVGGGMFLIRIPQVPLPDGWSQPSTEVRFIVPNGYPYSAPDCFWADSSLRLKNGGMPQNTGVGQTMPGQLDTNTLWFSWHVNQSWNASKCTLTTYVNVILNRFKAVQ</sequence>
<keyword evidence="2" id="KW-1185">Reference proteome</keyword>
<dbReference type="InterPro" id="IPR025701">
    <property type="entry name" value="UBQ-conjugat_E2_E"/>
</dbReference>
<reference evidence="1 2" key="1">
    <citation type="submission" date="2020-07" db="EMBL/GenBank/DDBJ databases">
        <title>Exploring microbial biodiversity for novel pathways involved in the catabolism of aromatic compounds derived from lignin.</title>
        <authorList>
            <person name="Elkins J."/>
        </authorList>
    </citation>
    <scope>NUCLEOTIDE SEQUENCE [LARGE SCALE GENOMIC DNA]</scope>
    <source>
        <strain evidence="1 2">H2C3C</strain>
    </source>
</reference>